<dbReference type="InterPro" id="IPR013149">
    <property type="entry name" value="ADH-like_C"/>
</dbReference>
<dbReference type="Gene3D" id="3.40.50.720">
    <property type="entry name" value="NAD(P)-binding Rossmann-like Domain"/>
    <property type="match status" value="1"/>
</dbReference>
<accession>A0A1W2D574</accession>
<dbReference type="GO" id="GO:0008270">
    <property type="term" value="F:zinc ion binding"/>
    <property type="evidence" value="ECO:0007669"/>
    <property type="project" value="InterPro"/>
</dbReference>
<organism evidence="8 9">
    <name type="scientific">Desulfocicer vacuolatum DSM 3385</name>
    <dbReference type="NCBI Taxonomy" id="1121400"/>
    <lineage>
        <taxon>Bacteria</taxon>
        <taxon>Pseudomonadati</taxon>
        <taxon>Thermodesulfobacteriota</taxon>
        <taxon>Desulfobacteria</taxon>
        <taxon>Desulfobacterales</taxon>
        <taxon>Desulfobacteraceae</taxon>
        <taxon>Desulfocicer</taxon>
    </lineage>
</organism>
<feature type="domain" description="Enoyl reductase (ER)" evidence="7">
    <location>
        <begin position="27"/>
        <end position="350"/>
    </location>
</feature>
<dbReference type="AlphaFoldDB" id="A0A1W2D574"/>
<dbReference type="InterPro" id="IPR002328">
    <property type="entry name" value="ADH_Zn_CS"/>
</dbReference>
<dbReference type="PROSITE" id="PS00059">
    <property type="entry name" value="ADH_ZINC"/>
    <property type="match status" value="1"/>
</dbReference>
<evidence type="ECO:0000256" key="1">
    <source>
        <dbReference type="ARBA" id="ARBA00001947"/>
    </source>
</evidence>
<keyword evidence="3 6" id="KW-0479">Metal-binding</keyword>
<gene>
    <name evidence="8" type="ORF">SAMN02746065_11582</name>
</gene>
<evidence type="ECO:0000256" key="2">
    <source>
        <dbReference type="ARBA" id="ARBA00008072"/>
    </source>
</evidence>
<comment type="cofactor">
    <cofactor evidence="1 6">
        <name>Zn(2+)</name>
        <dbReference type="ChEBI" id="CHEBI:29105"/>
    </cofactor>
</comment>
<evidence type="ECO:0000256" key="4">
    <source>
        <dbReference type="ARBA" id="ARBA00022833"/>
    </source>
</evidence>
<dbReference type="Gene3D" id="3.90.180.10">
    <property type="entry name" value="Medium-chain alcohol dehydrogenases, catalytic domain"/>
    <property type="match status" value="2"/>
</dbReference>
<evidence type="ECO:0000313" key="8">
    <source>
        <dbReference type="EMBL" id="SMC92591.1"/>
    </source>
</evidence>
<dbReference type="InterPro" id="IPR020843">
    <property type="entry name" value="ER"/>
</dbReference>
<dbReference type="InterPro" id="IPR011032">
    <property type="entry name" value="GroES-like_sf"/>
</dbReference>
<dbReference type="PANTHER" id="PTHR43161:SF9">
    <property type="entry name" value="SORBITOL DEHYDROGENASE"/>
    <property type="match status" value="1"/>
</dbReference>
<evidence type="ECO:0000256" key="5">
    <source>
        <dbReference type="ARBA" id="ARBA00023002"/>
    </source>
</evidence>
<dbReference type="Proteomes" id="UP000192418">
    <property type="component" value="Unassembled WGS sequence"/>
</dbReference>
<keyword evidence="5" id="KW-0560">Oxidoreductase</keyword>
<evidence type="ECO:0000256" key="3">
    <source>
        <dbReference type="ARBA" id="ARBA00022723"/>
    </source>
</evidence>
<evidence type="ECO:0000256" key="6">
    <source>
        <dbReference type="RuleBase" id="RU361277"/>
    </source>
</evidence>
<dbReference type="SUPFAM" id="SSF51735">
    <property type="entry name" value="NAD(P)-binding Rossmann-fold domains"/>
    <property type="match status" value="1"/>
</dbReference>
<name>A0A1W2D574_9BACT</name>
<keyword evidence="4 6" id="KW-0862">Zinc</keyword>
<dbReference type="Pfam" id="PF00107">
    <property type="entry name" value="ADH_zinc_N"/>
    <property type="match status" value="1"/>
</dbReference>
<dbReference type="SMART" id="SM00829">
    <property type="entry name" value="PKS_ER"/>
    <property type="match status" value="1"/>
</dbReference>
<dbReference type="Pfam" id="PF08240">
    <property type="entry name" value="ADH_N"/>
    <property type="match status" value="1"/>
</dbReference>
<dbReference type="InterPro" id="IPR036291">
    <property type="entry name" value="NAD(P)-bd_dom_sf"/>
</dbReference>
<dbReference type="SUPFAM" id="SSF50129">
    <property type="entry name" value="GroES-like"/>
    <property type="match status" value="1"/>
</dbReference>
<comment type="similarity">
    <text evidence="2 6">Belongs to the zinc-containing alcohol dehydrogenase family.</text>
</comment>
<keyword evidence="9" id="KW-1185">Reference proteome</keyword>
<protein>
    <recommendedName>
        <fullName evidence="7">Enoyl reductase (ER) domain-containing protein</fullName>
    </recommendedName>
</protein>
<dbReference type="STRING" id="1121400.SAMN02746065_11582"/>
<evidence type="ECO:0000259" key="7">
    <source>
        <dbReference type="SMART" id="SM00829"/>
    </source>
</evidence>
<evidence type="ECO:0000313" key="9">
    <source>
        <dbReference type="Proteomes" id="UP000192418"/>
    </source>
</evidence>
<dbReference type="PANTHER" id="PTHR43161">
    <property type="entry name" value="SORBITOL DEHYDROGENASE"/>
    <property type="match status" value="1"/>
</dbReference>
<dbReference type="EMBL" id="FWXY01000015">
    <property type="protein sequence ID" value="SMC92591.1"/>
    <property type="molecule type" value="Genomic_DNA"/>
</dbReference>
<reference evidence="8 9" key="1">
    <citation type="submission" date="2017-04" db="EMBL/GenBank/DDBJ databases">
        <authorList>
            <person name="Afonso C.L."/>
            <person name="Miller P.J."/>
            <person name="Scott M.A."/>
            <person name="Spackman E."/>
            <person name="Goraichik I."/>
            <person name="Dimitrov K.M."/>
            <person name="Suarez D.L."/>
            <person name="Swayne D.E."/>
        </authorList>
    </citation>
    <scope>NUCLEOTIDE SEQUENCE [LARGE SCALE GENOMIC DNA]</scope>
    <source>
        <strain evidence="8 9">DSM 3385</strain>
    </source>
</reference>
<dbReference type="InterPro" id="IPR013154">
    <property type="entry name" value="ADH-like_N"/>
</dbReference>
<dbReference type="OrthoDB" id="9774952at2"/>
<dbReference type="RefSeq" id="WP_084070057.1">
    <property type="nucleotide sequence ID" value="NZ_FWXY01000015.1"/>
</dbReference>
<sequence length="352" mass="38253">MNESIKNIDKRSQEDDMTFMKGAVFYGNRDMRVIDMPKAAAGQDGVLIQVKTVGICGTDLHTYKTGMFKEMSIPADNGVLFGHEFAGNVEEIGADAHLEGIQIGDRVTGITFGAYAEYCRCGPELLGAPLVFKLPDHVSYEEAATTEPLAVSLSAVRRADPKPGEKALIIGAGMIGLGCIQVLKALCPQCEIIVSDLSEKRLKMAKTFGADRTINVANEDVVAVMKGEGEESVLYNAKSSAQVDMVFECAGLEITLNQALEITKPQTGRLVCVALYEKACKVDVNQLVTKNIDIHGLFAYTPDDIKDAIDLMASEKVDRKPLITHRFPLADIKDAFETQIKVSESLKAVVNF</sequence>
<dbReference type="GO" id="GO:0016616">
    <property type="term" value="F:oxidoreductase activity, acting on the CH-OH group of donors, NAD or NADP as acceptor"/>
    <property type="evidence" value="ECO:0007669"/>
    <property type="project" value="UniProtKB-ARBA"/>
</dbReference>
<proteinExistence type="inferred from homology"/>